<dbReference type="PANTHER" id="PTHR46176:SF1">
    <property type="entry name" value="LD21662P"/>
    <property type="match status" value="1"/>
</dbReference>
<protein>
    <submittedName>
        <fullName evidence="4">Uncharacterized protein</fullName>
    </submittedName>
</protein>
<feature type="compositionally biased region" description="Polar residues" evidence="3">
    <location>
        <begin position="155"/>
        <end position="164"/>
    </location>
</feature>
<feature type="region of interest" description="Disordered" evidence="3">
    <location>
        <begin position="152"/>
        <end position="193"/>
    </location>
</feature>
<feature type="compositionally biased region" description="Low complexity" evidence="3">
    <location>
        <begin position="165"/>
        <end position="183"/>
    </location>
</feature>
<dbReference type="Pfam" id="PF16046">
    <property type="entry name" value="FAM76"/>
    <property type="match status" value="1"/>
</dbReference>
<comment type="similarity">
    <text evidence="1">Belongs to the FAM76 family.</text>
</comment>
<accession>A0AAD9KKB6</accession>
<keyword evidence="2" id="KW-0175">Coiled coil</keyword>
<sequence>MAALFACTKCHSRHLFEELSEGDQICKDCRNNFPVVKCTYCRAEFQHEEKNSTSSICRKCEQFVRSYGKPSSCEYCSVLAAFIGNRCQMCANSEKKWGLPVTCEQCKQQCAFDRSDESRKKGGRQIAVLAVYNGVQTRKVEGTQVSARLPAEHTAVQQQRTSGDTETTAAQQAAAKTEQGEAAQQRERVSTGQ</sequence>
<organism evidence="4 5">
    <name type="scientific">Ridgeia piscesae</name>
    <name type="common">Tubeworm</name>
    <dbReference type="NCBI Taxonomy" id="27915"/>
    <lineage>
        <taxon>Eukaryota</taxon>
        <taxon>Metazoa</taxon>
        <taxon>Spiralia</taxon>
        <taxon>Lophotrochozoa</taxon>
        <taxon>Annelida</taxon>
        <taxon>Polychaeta</taxon>
        <taxon>Sedentaria</taxon>
        <taxon>Canalipalpata</taxon>
        <taxon>Sabellida</taxon>
        <taxon>Siboglinidae</taxon>
        <taxon>Ridgeia</taxon>
    </lineage>
</organism>
<dbReference type="PANTHER" id="PTHR46176">
    <property type="entry name" value="LD21662P"/>
    <property type="match status" value="1"/>
</dbReference>
<keyword evidence="5" id="KW-1185">Reference proteome</keyword>
<evidence type="ECO:0000256" key="2">
    <source>
        <dbReference type="ARBA" id="ARBA00023054"/>
    </source>
</evidence>
<dbReference type="AlphaFoldDB" id="A0AAD9KKB6"/>
<name>A0AAD9KKB6_RIDPI</name>
<dbReference type="GO" id="GO:0016607">
    <property type="term" value="C:nuclear speck"/>
    <property type="evidence" value="ECO:0007669"/>
    <property type="project" value="TreeGrafter"/>
</dbReference>
<dbReference type="EMBL" id="JAODUO010000935">
    <property type="protein sequence ID" value="KAK2172724.1"/>
    <property type="molecule type" value="Genomic_DNA"/>
</dbReference>
<proteinExistence type="inferred from homology"/>
<feature type="compositionally biased region" description="Basic and acidic residues" evidence="3">
    <location>
        <begin position="184"/>
        <end position="193"/>
    </location>
</feature>
<evidence type="ECO:0000313" key="5">
    <source>
        <dbReference type="Proteomes" id="UP001209878"/>
    </source>
</evidence>
<evidence type="ECO:0000313" key="4">
    <source>
        <dbReference type="EMBL" id="KAK2172724.1"/>
    </source>
</evidence>
<evidence type="ECO:0000256" key="3">
    <source>
        <dbReference type="SAM" id="MobiDB-lite"/>
    </source>
</evidence>
<gene>
    <name evidence="4" type="ORF">NP493_931g00008</name>
</gene>
<dbReference type="Proteomes" id="UP001209878">
    <property type="component" value="Unassembled WGS sequence"/>
</dbReference>
<reference evidence="4" key="1">
    <citation type="journal article" date="2023" name="Mol. Biol. Evol.">
        <title>Third-Generation Sequencing Reveals the Adaptive Role of the Epigenome in Three Deep-Sea Polychaetes.</title>
        <authorList>
            <person name="Perez M."/>
            <person name="Aroh O."/>
            <person name="Sun Y."/>
            <person name="Lan Y."/>
            <person name="Juniper S.K."/>
            <person name="Young C.R."/>
            <person name="Angers B."/>
            <person name="Qian P.Y."/>
        </authorList>
    </citation>
    <scope>NUCLEOTIDE SEQUENCE</scope>
    <source>
        <strain evidence="4">R07B-5</strain>
    </source>
</reference>
<comment type="caution">
    <text evidence="4">The sequence shown here is derived from an EMBL/GenBank/DDBJ whole genome shotgun (WGS) entry which is preliminary data.</text>
</comment>
<dbReference type="InterPro" id="IPR032017">
    <property type="entry name" value="FAM76"/>
</dbReference>
<evidence type="ECO:0000256" key="1">
    <source>
        <dbReference type="ARBA" id="ARBA00009097"/>
    </source>
</evidence>